<sequence>MGFSVTSSKLGGGILILNTIRCLSPPVTEAILSSTIKNGCNNNSEALPLSSGFLAKHFSRNFLASHGTLFGISGAFPSNRRGFILSRPTPIHGCLPVYISNTMQPSDHKSRVCSTEPPSRIDSGGMYTDITVTMNRDQSLENHPSEVFNVTIRFQETHSHIQKLFELRLAQR</sequence>
<gene>
    <name evidence="1" type="ORF">LC_TR10592_c1_g1_i1_g.37575</name>
</gene>
<dbReference type="EMBL" id="GEVK01002455">
    <property type="protein sequence ID" value="JAU50377.1"/>
    <property type="molecule type" value="Transcribed_RNA"/>
</dbReference>
<accession>A0A1J3G2A1</accession>
<name>A0A1J3G2A1_NOCCA</name>
<organism evidence="1">
    <name type="scientific">Noccaea caerulescens</name>
    <name type="common">Alpine penny-cress</name>
    <name type="synonym">Thlaspi caerulescens</name>
    <dbReference type="NCBI Taxonomy" id="107243"/>
    <lineage>
        <taxon>Eukaryota</taxon>
        <taxon>Viridiplantae</taxon>
        <taxon>Streptophyta</taxon>
        <taxon>Embryophyta</taxon>
        <taxon>Tracheophyta</taxon>
        <taxon>Spermatophyta</taxon>
        <taxon>Magnoliopsida</taxon>
        <taxon>eudicotyledons</taxon>
        <taxon>Gunneridae</taxon>
        <taxon>Pentapetalae</taxon>
        <taxon>rosids</taxon>
        <taxon>malvids</taxon>
        <taxon>Brassicales</taxon>
        <taxon>Brassicaceae</taxon>
        <taxon>Coluteocarpeae</taxon>
        <taxon>Noccaea</taxon>
    </lineage>
</organism>
<protein>
    <submittedName>
        <fullName evidence="1">Uncharacterized protein</fullName>
    </submittedName>
</protein>
<reference evidence="1" key="1">
    <citation type="submission" date="2016-07" db="EMBL/GenBank/DDBJ databases">
        <title>De novo transcriptome assembly of four accessions of the metal hyperaccumulator plant Noccaea caerulescens.</title>
        <authorList>
            <person name="Blande D."/>
            <person name="Halimaa P."/>
            <person name="Tervahauta A.I."/>
            <person name="Aarts M.G."/>
            <person name="Karenlampi S.O."/>
        </authorList>
    </citation>
    <scope>NUCLEOTIDE SEQUENCE</scope>
</reference>
<dbReference type="AlphaFoldDB" id="A0A1J3G2A1"/>
<proteinExistence type="predicted"/>
<evidence type="ECO:0000313" key="1">
    <source>
        <dbReference type="EMBL" id="JAU50377.1"/>
    </source>
</evidence>